<dbReference type="EMBL" id="CAKLPX010000001">
    <property type="protein sequence ID" value="CAH0991252.1"/>
    <property type="molecule type" value="Genomic_DNA"/>
</dbReference>
<name>A0ABN8EK91_9GAMM</name>
<proteinExistence type="predicted"/>
<gene>
    <name evidence="1" type="ORF">SIN8267_01354</name>
</gene>
<comment type="caution">
    <text evidence="1">The sequence shown here is derived from an EMBL/GenBank/DDBJ whole genome shotgun (WGS) entry which is preliminary data.</text>
</comment>
<accession>A0ABN8EK91</accession>
<keyword evidence="2" id="KW-1185">Reference proteome</keyword>
<organism evidence="1 2">
    <name type="scientific">Sinobacterium norvegicum</name>
    <dbReference type="NCBI Taxonomy" id="1641715"/>
    <lineage>
        <taxon>Bacteria</taxon>
        <taxon>Pseudomonadati</taxon>
        <taxon>Pseudomonadota</taxon>
        <taxon>Gammaproteobacteria</taxon>
        <taxon>Cellvibrionales</taxon>
        <taxon>Spongiibacteraceae</taxon>
        <taxon>Sinobacterium</taxon>
    </lineage>
</organism>
<sequence>MITSYLGNRYPLARSVLVNGELKSLRLNRWLKLAARVAKTVGLMPWRRSHCRHSRGRPFLCPPGLTMFQHRSAENCRIHL</sequence>
<dbReference type="Proteomes" id="UP000838100">
    <property type="component" value="Unassembled WGS sequence"/>
</dbReference>
<reference evidence="1" key="1">
    <citation type="submission" date="2021-12" db="EMBL/GenBank/DDBJ databases">
        <authorList>
            <person name="Rodrigo-Torres L."/>
            <person name="Arahal R. D."/>
            <person name="Lucena T."/>
        </authorList>
    </citation>
    <scope>NUCLEOTIDE SEQUENCE</scope>
    <source>
        <strain evidence="1">CECT 8267</strain>
    </source>
</reference>
<protein>
    <submittedName>
        <fullName evidence="1">Uncharacterized protein</fullName>
    </submittedName>
</protein>
<evidence type="ECO:0000313" key="2">
    <source>
        <dbReference type="Proteomes" id="UP000838100"/>
    </source>
</evidence>
<evidence type="ECO:0000313" key="1">
    <source>
        <dbReference type="EMBL" id="CAH0991252.1"/>
    </source>
</evidence>